<feature type="compositionally biased region" description="Low complexity" evidence="1">
    <location>
        <begin position="145"/>
        <end position="156"/>
    </location>
</feature>
<accession>A0A9P6Q6G9</accession>
<feature type="region of interest" description="Disordered" evidence="1">
    <location>
        <begin position="563"/>
        <end position="659"/>
    </location>
</feature>
<feature type="compositionally biased region" description="Polar residues" evidence="1">
    <location>
        <begin position="302"/>
        <end position="333"/>
    </location>
</feature>
<feature type="region of interest" description="Disordered" evidence="1">
    <location>
        <begin position="464"/>
        <end position="486"/>
    </location>
</feature>
<keyword evidence="3" id="KW-1185">Reference proteome</keyword>
<feature type="compositionally biased region" description="Basic residues" evidence="1">
    <location>
        <begin position="51"/>
        <end position="74"/>
    </location>
</feature>
<dbReference type="OrthoDB" id="2447952at2759"/>
<gene>
    <name evidence="2" type="ORF">DFQ27_003216</name>
</gene>
<feature type="region of interest" description="Disordered" evidence="1">
    <location>
        <begin position="286"/>
        <end position="406"/>
    </location>
</feature>
<evidence type="ECO:0000256" key="1">
    <source>
        <dbReference type="SAM" id="MobiDB-lite"/>
    </source>
</evidence>
<comment type="caution">
    <text evidence="2">The sequence shown here is derived from an EMBL/GenBank/DDBJ whole genome shotgun (WGS) entry which is preliminary data.</text>
</comment>
<protein>
    <submittedName>
        <fullName evidence="2">Uncharacterized protein</fullName>
    </submittedName>
</protein>
<organism evidence="2 3">
    <name type="scientific">Actinomortierella ambigua</name>
    <dbReference type="NCBI Taxonomy" id="1343610"/>
    <lineage>
        <taxon>Eukaryota</taxon>
        <taxon>Fungi</taxon>
        <taxon>Fungi incertae sedis</taxon>
        <taxon>Mucoromycota</taxon>
        <taxon>Mortierellomycotina</taxon>
        <taxon>Mortierellomycetes</taxon>
        <taxon>Mortierellales</taxon>
        <taxon>Mortierellaceae</taxon>
        <taxon>Actinomortierella</taxon>
    </lineage>
</organism>
<dbReference type="AlphaFoldDB" id="A0A9P6Q6G9"/>
<dbReference type="Proteomes" id="UP000807716">
    <property type="component" value="Unassembled WGS sequence"/>
</dbReference>
<feature type="compositionally biased region" description="Low complexity" evidence="1">
    <location>
        <begin position="566"/>
        <end position="580"/>
    </location>
</feature>
<feature type="compositionally biased region" description="Polar residues" evidence="1">
    <location>
        <begin position="197"/>
        <end position="206"/>
    </location>
</feature>
<proteinExistence type="predicted"/>
<feature type="compositionally biased region" description="Basic residues" evidence="1">
    <location>
        <begin position="344"/>
        <end position="353"/>
    </location>
</feature>
<feature type="compositionally biased region" description="Polar residues" evidence="1">
    <location>
        <begin position="421"/>
        <end position="437"/>
    </location>
</feature>
<feature type="region of interest" description="Disordered" evidence="1">
    <location>
        <begin position="218"/>
        <end position="270"/>
    </location>
</feature>
<evidence type="ECO:0000313" key="2">
    <source>
        <dbReference type="EMBL" id="KAG0260999.1"/>
    </source>
</evidence>
<sequence length="688" mass="74571">MAHKRSFHQREDAPWLRYPERQVSFSRSNNTSSNTSNNASLQPSLTAKTLHDHHRNPNRHHSLAHSQHPHHNNNHHNNNNNSNENSHRRRHSPRHDHDMHQHHDRTRSSTSLTSSSSYTSTGSAGSSSRSTVSSTPPPFARKSTSSSAAAAAAAAAGDSKPRSLSEELAMALQGSPSSPSVETEISSPPSSIASPTELMSSPQDIPSTLALSHFPLLKTRHGSSSSSSSTTSSGKSSRPRPSPLSLNNSNSTRTATFGSPVQGSNPTNAHDAAVSPVLAASAAMTSTSPAGLDGTTPLVRRSTGSANGSRRASQSTTGSTLSSPRTASPSCSAHCSHQTQSMTHSHHHPHCPQHHLDPSSLSLSSSSSRHSSSISLDRSNHRQHQHHHYHLPSCQYYDPTKAERPTRGVSRLGIPRMSFFTPSVASSEPASPTTRSESPVPLARGLSGSNSDYGLSAFKAREGLVSDDDNADDGENNNDDDKEQVGGQLRLYTSEPESKKRRSRASMLLDVAVESIFFTGAFALAAYNLVTGKGRLTPDSGNSTDHSRGASQTEVADAVNEMAFDTPASRMTTTTSPRTVRTSHSHHHRSATTGPSTRYHKVRTPRSQKTRQHHHHHRSPHAHRPKQHPLEVDGVEVNHHSHSQPMSMPTRPGPEERDEQFLRMEAQISSLIDEGKRALNSRIDVWDE</sequence>
<feature type="compositionally biased region" description="Low complexity" evidence="1">
    <location>
        <begin position="75"/>
        <end position="84"/>
    </location>
</feature>
<feature type="compositionally biased region" description="Acidic residues" evidence="1">
    <location>
        <begin position="465"/>
        <end position="482"/>
    </location>
</feature>
<dbReference type="EMBL" id="JAAAJB010000230">
    <property type="protein sequence ID" value="KAG0260999.1"/>
    <property type="molecule type" value="Genomic_DNA"/>
</dbReference>
<feature type="compositionally biased region" description="Low complexity" evidence="1">
    <location>
        <begin position="334"/>
        <end position="343"/>
    </location>
</feature>
<feature type="compositionally biased region" description="Basic residues" evidence="1">
    <location>
        <begin position="598"/>
        <end position="627"/>
    </location>
</feature>
<reference evidence="2" key="1">
    <citation type="journal article" date="2020" name="Fungal Divers.">
        <title>Resolving the Mortierellaceae phylogeny through synthesis of multi-gene phylogenetics and phylogenomics.</title>
        <authorList>
            <person name="Vandepol N."/>
            <person name="Liber J."/>
            <person name="Desiro A."/>
            <person name="Na H."/>
            <person name="Kennedy M."/>
            <person name="Barry K."/>
            <person name="Grigoriev I.V."/>
            <person name="Miller A.N."/>
            <person name="O'Donnell K."/>
            <person name="Stajich J.E."/>
            <person name="Bonito G."/>
        </authorList>
    </citation>
    <scope>NUCLEOTIDE SEQUENCE</scope>
    <source>
        <strain evidence="2">BC1065</strain>
    </source>
</reference>
<feature type="region of interest" description="Disordered" evidence="1">
    <location>
        <begin position="1"/>
        <end position="206"/>
    </location>
</feature>
<feature type="region of interest" description="Disordered" evidence="1">
    <location>
        <begin position="421"/>
        <end position="447"/>
    </location>
</feature>
<feature type="compositionally biased region" description="Low complexity" evidence="1">
    <location>
        <begin position="108"/>
        <end position="134"/>
    </location>
</feature>
<feature type="compositionally biased region" description="Basic residues" evidence="1">
    <location>
        <begin position="581"/>
        <end position="590"/>
    </location>
</feature>
<name>A0A9P6Q6G9_9FUNG</name>
<evidence type="ECO:0000313" key="3">
    <source>
        <dbReference type="Proteomes" id="UP000807716"/>
    </source>
</evidence>
<feature type="compositionally biased region" description="Basic and acidic residues" evidence="1">
    <location>
        <begin position="8"/>
        <end position="20"/>
    </location>
</feature>
<feature type="compositionally biased region" description="Low complexity" evidence="1">
    <location>
        <begin position="24"/>
        <end position="40"/>
    </location>
</feature>
<feature type="compositionally biased region" description="Basic residues" evidence="1">
    <location>
        <begin position="381"/>
        <end position="390"/>
    </location>
</feature>
<feature type="compositionally biased region" description="Low complexity" evidence="1">
    <location>
        <begin position="358"/>
        <end position="377"/>
    </location>
</feature>
<feature type="compositionally biased region" description="Low complexity" evidence="1">
    <location>
        <begin position="175"/>
        <end position="196"/>
    </location>
</feature>
<feature type="compositionally biased region" description="Low complexity" evidence="1">
    <location>
        <begin position="222"/>
        <end position="236"/>
    </location>
</feature>
<feature type="compositionally biased region" description="Low complexity" evidence="1">
    <location>
        <begin position="243"/>
        <end position="253"/>
    </location>
</feature>
<feature type="compositionally biased region" description="Basic and acidic residues" evidence="1">
    <location>
        <begin position="628"/>
        <end position="639"/>
    </location>
</feature>
<feature type="compositionally biased region" description="Polar residues" evidence="1">
    <location>
        <begin position="254"/>
        <end position="268"/>
    </location>
</feature>